<organism evidence="6 7">
    <name type="scientific">Triangularia setosa</name>
    <dbReference type="NCBI Taxonomy" id="2587417"/>
    <lineage>
        <taxon>Eukaryota</taxon>
        <taxon>Fungi</taxon>
        <taxon>Dikarya</taxon>
        <taxon>Ascomycota</taxon>
        <taxon>Pezizomycotina</taxon>
        <taxon>Sordariomycetes</taxon>
        <taxon>Sordariomycetidae</taxon>
        <taxon>Sordariales</taxon>
        <taxon>Podosporaceae</taxon>
        <taxon>Triangularia</taxon>
    </lineage>
</organism>
<name>A0AAN7A6A9_9PEZI</name>
<dbReference type="Pfam" id="PF00264">
    <property type="entry name" value="Tyrosinase"/>
    <property type="match status" value="1"/>
</dbReference>
<feature type="domain" description="Tyrosinase copper-binding" evidence="5">
    <location>
        <begin position="239"/>
        <end position="250"/>
    </location>
</feature>
<dbReference type="PROSITE" id="PS00498">
    <property type="entry name" value="TYROSINASE_2"/>
    <property type="match status" value="1"/>
</dbReference>
<reference evidence="6" key="1">
    <citation type="journal article" date="2023" name="Mol. Phylogenet. Evol.">
        <title>Genome-scale phylogeny and comparative genomics of the fungal order Sordariales.</title>
        <authorList>
            <person name="Hensen N."/>
            <person name="Bonometti L."/>
            <person name="Westerberg I."/>
            <person name="Brannstrom I.O."/>
            <person name="Guillou S."/>
            <person name="Cros-Aarteil S."/>
            <person name="Calhoun S."/>
            <person name="Haridas S."/>
            <person name="Kuo A."/>
            <person name="Mondo S."/>
            <person name="Pangilinan J."/>
            <person name="Riley R."/>
            <person name="LaButti K."/>
            <person name="Andreopoulos B."/>
            <person name="Lipzen A."/>
            <person name="Chen C."/>
            <person name="Yan M."/>
            <person name="Daum C."/>
            <person name="Ng V."/>
            <person name="Clum A."/>
            <person name="Steindorff A."/>
            <person name="Ohm R.A."/>
            <person name="Martin F."/>
            <person name="Silar P."/>
            <person name="Natvig D.O."/>
            <person name="Lalanne C."/>
            <person name="Gautier V."/>
            <person name="Ament-Velasquez S.L."/>
            <person name="Kruys A."/>
            <person name="Hutchinson M.I."/>
            <person name="Powell A.J."/>
            <person name="Barry K."/>
            <person name="Miller A.N."/>
            <person name="Grigoriev I.V."/>
            <person name="Debuchy R."/>
            <person name="Gladieux P."/>
            <person name="Hiltunen Thoren M."/>
            <person name="Johannesson H."/>
        </authorList>
    </citation>
    <scope>NUCLEOTIDE SEQUENCE</scope>
    <source>
        <strain evidence="6">CBS 892.96</strain>
    </source>
</reference>
<dbReference type="PRINTS" id="PR00092">
    <property type="entry name" value="TYROSINASE"/>
</dbReference>
<keyword evidence="7" id="KW-1185">Reference proteome</keyword>
<evidence type="ECO:0000313" key="6">
    <source>
        <dbReference type="EMBL" id="KAK4173962.1"/>
    </source>
</evidence>
<evidence type="ECO:0000256" key="4">
    <source>
        <dbReference type="SAM" id="SignalP"/>
    </source>
</evidence>
<dbReference type="PANTHER" id="PTHR11474">
    <property type="entry name" value="TYROSINASE FAMILY MEMBER"/>
    <property type="match status" value="1"/>
</dbReference>
<evidence type="ECO:0000256" key="1">
    <source>
        <dbReference type="ARBA" id="ARBA00022723"/>
    </source>
</evidence>
<dbReference type="Proteomes" id="UP001302321">
    <property type="component" value="Unassembled WGS sequence"/>
</dbReference>
<dbReference type="EMBL" id="MU866309">
    <property type="protein sequence ID" value="KAK4173962.1"/>
    <property type="molecule type" value="Genomic_DNA"/>
</dbReference>
<dbReference type="InterPro" id="IPR002227">
    <property type="entry name" value="Tyrosinase_Cu-bd"/>
</dbReference>
<dbReference type="PANTHER" id="PTHR11474:SF126">
    <property type="entry name" value="TYROSINASE-LIKE PROTEIN TYR-1-RELATED"/>
    <property type="match status" value="1"/>
</dbReference>
<keyword evidence="2" id="KW-0186">Copper</keyword>
<dbReference type="GO" id="GO:0016491">
    <property type="term" value="F:oxidoreductase activity"/>
    <property type="evidence" value="ECO:0007669"/>
    <property type="project" value="InterPro"/>
</dbReference>
<feature type="signal peptide" evidence="4">
    <location>
        <begin position="1"/>
        <end position="17"/>
    </location>
</feature>
<feature type="chain" id="PRO_5043041301" evidence="4">
    <location>
        <begin position="18"/>
        <end position="389"/>
    </location>
</feature>
<evidence type="ECO:0000256" key="3">
    <source>
        <dbReference type="SAM" id="MobiDB-lite"/>
    </source>
</evidence>
<dbReference type="SUPFAM" id="SSF48056">
    <property type="entry name" value="Di-copper centre-containing domain"/>
    <property type="match status" value="1"/>
</dbReference>
<comment type="caution">
    <text evidence="6">The sequence shown here is derived from an EMBL/GenBank/DDBJ whole genome shotgun (WGS) entry which is preliminary data.</text>
</comment>
<keyword evidence="4" id="KW-0732">Signal</keyword>
<evidence type="ECO:0000256" key="2">
    <source>
        <dbReference type="ARBA" id="ARBA00023008"/>
    </source>
</evidence>
<dbReference type="InterPro" id="IPR008922">
    <property type="entry name" value="Di-copper_centre_dom_sf"/>
</dbReference>
<dbReference type="Gene3D" id="1.10.1280.10">
    <property type="entry name" value="Di-copper center containing domain from catechol oxidase"/>
    <property type="match status" value="1"/>
</dbReference>
<feature type="compositionally biased region" description="Gly residues" evidence="3">
    <location>
        <begin position="286"/>
        <end position="295"/>
    </location>
</feature>
<feature type="region of interest" description="Disordered" evidence="3">
    <location>
        <begin position="277"/>
        <end position="356"/>
    </location>
</feature>
<feature type="compositionally biased region" description="Gly residues" evidence="3">
    <location>
        <begin position="313"/>
        <end position="330"/>
    </location>
</feature>
<protein>
    <submittedName>
        <fullName evidence="6">Tyrosinase</fullName>
    </submittedName>
</protein>
<dbReference type="AlphaFoldDB" id="A0AAN7A6A9"/>
<dbReference type="GO" id="GO:0046872">
    <property type="term" value="F:metal ion binding"/>
    <property type="evidence" value="ECO:0007669"/>
    <property type="project" value="UniProtKB-KW"/>
</dbReference>
<proteinExistence type="predicted"/>
<gene>
    <name evidence="6" type="ORF">QBC36DRAFT_49005</name>
</gene>
<keyword evidence="1" id="KW-0479">Metal-binding</keyword>
<dbReference type="InterPro" id="IPR050316">
    <property type="entry name" value="Tyrosinase/Hemocyanin"/>
</dbReference>
<accession>A0AAN7A6A9</accession>
<evidence type="ECO:0000259" key="5">
    <source>
        <dbReference type="PROSITE" id="PS00498"/>
    </source>
</evidence>
<sequence length="389" mass="41314">MLGQLLVAVLVAGNALAAPAIVEKRQFSAKCTNHRIRKAWHTLSDSEKTAYLDAELCLMNHPATLGLRGAKTKFDELTSVHIFESEIAHFVGAFLPFHRLYIHAHDVTLRQLCNYTGPHPYWDETYDSASFTASSLFSPTLPSFGGNGVGSSQCIDSGPFANYRSVLGPGFRYSPNNPKCITRNINNFTASGASPEVVNGCLGQKDWLSFWACAEGRPHGAGHGGVGAEMGNPVSSPGDPVFYLHHAWLDRLWAQWQDLNPEVRLREMGGNNRMKNGFGQGPPPGGDGNGGFGGGFPPPGNGTFPPGFPLPGNGTGGGFPGGGFGGGPGFGTPEDLTRPDDLPEPVVEGDGGGNETTLGHVLHMHGLIPDATIGDVMDTRGDLLCFEYD</sequence>
<reference evidence="6" key="2">
    <citation type="submission" date="2023-05" db="EMBL/GenBank/DDBJ databases">
        <authorList>
            <consortium name="Lawrence Berkeley National Laboratory"/>
            <person name="Steindorff A."/>
            <person name="Hensen N."/>
            <person name="Bonometti L."/>
            <person name="Westerberg I."/>
            <person name="Brannstrom I.O."/>
            <person name="Guillou S."/>
            <person name="Cros-Aarteil S."/>
            <person name="Calhoun S."/>
            <person name="Haridas S."/>
            <person name="Kuo A."/>
            <person name="Mondo S."/>
            <person name="Pangilinan J."/>
            <person name="Riley R."/>
            <person name="Labutti K."/>
            <person name="Andreopoulos B."/>
            <person name="Lipzen A."/>
            <person name="Chen C."/>
            <person name="Yanf M."/>
            <person name="Daum C."/>
            <person name="Ng V."/>
            <person name="Clum A."/>
            <person name="Ohm R."/>
            <person name="Martin F."/>
            <person name="Silar P."/>
            <person name="Natvig D."/>
            <person name="Lalanne C."/>
            <person name="Gautier V."/>
            <person name="Ament-Velasquez S.L."/>
            <person name="Kruys A."/>
            <person name="Hutchinson M.I."/>
            <person name="Powell A.J."/>
            <person name="Barry K."/>
            <person name="Miller A.N."/>
            <person name="Grigoriev I.V."/>
            <person name="Debuchy R."/>
            <person name="Gladieux P."/>
            <person name="Thoren M.H."/>
            <person name="Johannesson H."/>
        </authorList>
    </citation>
    <scope>NUCLEOTIDE SEQUENCE</scope>
    <source>
        <strain evidence="6">CBS 892.96</strain>
    </source>
</reference>
<evidence type="ECO:0000313" key="7">
    <source>
        <dbReference type="Proteomes" id="UP001302321"/>
    </source>
</evidence>